<evidence type="ECO:0000256" key="11">
    <source>
        <dbReference type="ARBA" id="ARBA00023146"/>
    </source>
</evidence>
<dbReference type="Pfam" id="PF23493">
    <property type="entry name" value="CysS_C"/>
    <property type="match status" value="1"/>
</dbReference>
<evidence type="ECO:0000256" key="3">
    <source>
        <dbReference type="ARBA" id="ARBA00011245"/>
    </source>
</evidence>
<dbReference type="GO" id="GO:0005829">
    <property type="term" value="C:cytosol"/>
    <property type="evidence" value="ECO:0007669"/>
    <property type="project" value="TreeGrafter"/>
</dbReference>
<feature type="binding site" evidence="12">
    <location>
        <position position="241"/>
    </location>
    <ligand>
        <name>Zn(2+)</name>
        <dbReference type="ChEBI" id="CHEBI:29105"/>
    </ligand>
</feature>
<dbReference type="NCBIfam" id="TIGR00435">
    <property type="entry name" value="cysS"/>
    <property type="match status" value="1"/>
</dbReference>
<evidence type="ECO:0000313" key="15">
    <source>
        <dbReference type="Proteomes" id="UP000175669"/>
    </source>
</evidence>
<dbReference type="FunFam" id="3.40.50.620:FF:000009">
    <property type="entry name" value="Cysteine--tRNA ligase"/>
    <property type="match status" value="1"/>
</dbReference>
<feature type="short sequence motif" description="'KMSKS' region" evidence="12">
    <location>
        <begin position="269"/>
        <end position="273"/>
    </location>
</feature>
<keyword evidence="10 12" id="KW-0648">Protein biosynthesis</keyword>
<dbReference type="SMART" id="SM00840">
    <property type="entry name" value="DALR_2"/>
    <property type="match status" value="1"/>
</dbReference>
<keyword evidence="9 12" id="KW-0067">ATP-binding</keyword>
<feature type="short sequence motif" description="'HIGH' region" evidence="12">
    <location>
        <begin position="33"/>
        <end position="43"/>
    </location>
</feature>
<dbReference type="GO" id="GO:0008270">
    <property type="term" value="F:zinc ion binding"/>
    <property type="evidence" value="ECO:0007669"/>
    <property type="project" value="UniProtKB-UniRule"/>
</dbReference>
<dbReference type="InterPro" id="IPR024909">
    <property type="entry name" value="Cys-tRNA/MSH_ligase"/>
</dbReference>
<dbReference type="CDD" id="cd07963">
    <property type="entry name" value="Anticodon_Ia_Cys"/>
    <property type="match status" value="1"/>
</dbReference>
<keyword evidence="8 12" id="KW-0862">Zinc</keyword>
<dbReference type="RefSeq" id="WP_070118741.1">
    <property type="nucleotide sequence ID" value="NZ_MASR01000002.1"/>
</dbReference>
<keyword evidence="7 12" id="KW-0547">Nucleotide-binding</keyword>
<dbReference type="PANTHER" id="PTHR10890:SF3">
    <property type="entry name" value="CYSTEINE--TRNA LIGASE, CYTOPLASMIC"/>
    <property type="match status" value="1"/>
</dbReference>
<keyword evidence="6 12" id="KW-0479">Metal-binding</keyword>
<feature type="binding site" evidence="12">
    <location>
        <position position="237"/>
    </location>
    <ligand>
        <name>Zn(2+)</name>
        <dbReference type="ChEBI" id="CHEBI:29105"/>
    </ligand>
</feature>
<comment type="caution">
    <text evidence="14">The sequence shown here is derived from an EMBL/GenBank/DDBJ whole genome shotgun (WGS) entry which is preliminary data.</text>
</comment>
<comment type="catalytic activity">
    <reaction evidence="12">
        <text>tRNA(Cys) + L-cysteine + ATP = L-cysteinyl-tRNA(Cys) + AMP + diphosphate</text>
        <dbReference type="Rhea" id="RHEA:17773"/>
        <dbReference type="Rhea" id="RHEA-COMP:9661"/>
        <dbReference type="Rhea" id="RHEA-COMP:9679"/>
        <dbReference type="ChEBI" id="CHEBI:30616"/>
        <dbReference type="ChEBI" id="CHEBI:33019"/>
        <dbReference type="ChEBI" id="CHEBI:35235"/>
        <dbReference type="ChEBI" id="CHEBI:78442"/>
        <dbReference type="ChEBI" id="CHEBI:78517"/>
        <dbReference type="ChEBI" id="CHEBI:456215"/>
        <dbReference type="EC" id="6.1.1.16"/>
    </reaction>
</comment>
<comment type="cofactor">
    <cofactor evidence="12">
        <name>Zn(2+)</name>
        <dbReference type="ChEBI" id="CHEBI:29105"/>
    </cofactor>
    <text evidence="12">Binds 1 zinc ion per subunit.</text>
</comment>
<dbReference type="Pfam" id="PF01406">
    <property type="entry name" value="tRNA-synt_1e"/>
    <property type="match status" value="1"/>
</dbReference>
<dbReference type="SUPFAM" id="SSF47323">
    <property type="entry name" value="Anticodon-binding domain of a subclass of class I aminoacyl-tRNA synthetases"/>
    <property type="match status" value="1"/>
</dbReference>
<dbReference type="Gene3D" id="3.40.50.620">
    <property type="entry name" value="HUPs"/>
    <property type="match status" value="1"/>
</dbReference>
<feature type="domain" description="Cysteinyl-tRNA synthetase class Ia DALR" evidence="13">
    <location>
        <begin position="345"/>
        <end position="406"/>
    </location>
</feature>
<dbReference type="STRING" id="1524254.PHACT_13170"/>
<dbReference type="AlphaFoldDB" id="A0A1E8CG88"/>
<comment type="similarity">
    <text evidence="2 12">Belongs to the class-I aminoacyl-tRNA synthetase family.</text>
</comment>
<evidence type="ECO:0000256" key="4">
    <source>
        <dbReference type="ARBA" id="ARBA00022490"/>
    </source>
</evidence>
<proteinExistence type="inferred from homology"/>
<keyword evidence="11 12" id="KW-0030">Aminoacyl-tRNA synthetase</keyword>
<keyword evidence="15" id="KW-1185">Reference proteome</keyword>
<gene>
    <name evidence="12" type="primary">cysS</name>
    <name evidence="14" type="ORF">PHACT_13170</name>
</gene>
<dbReference type="Pfam" id="PF09190">
    <property type="entry name" value="DALR_2"/>
    <property type="match status" value="1"/>
</dbReference>
<dbReference type="EC" id="6.1.1.16" evidence="12"/>
<dbReference type="InterPro" id="IPR056411">
    <property type="entry name" value="CysS_C"/>
</dbReference>
<evidence type="ECO:0000256" key="9">
    <source>
        <dbReference type="ARBA" id="ARBA00022840"/>
    </source>
</evidence>
<organism evidence="14 15">
    <name type="scientific">Pseudohongiella acticola</name>
    <dbReference type="NCBI Taxonomy" id="1524254"/>
    <lineage>
        <taxon>Bacteria</taxon>
        <taxon>Pseudomonadati</taxon>
        <taxon>Pseudomonadota</taxon>
        <taxon>Gammaproteobacteria</taxon>
        <taxon>Pseudomonadales</taxon>
        <taxon>Pseudohongiellaceae</taxon>
        <taxon>Pseudohongiella</taxon>
    </lineage>
</organism>
<evidence type="ECO:0000256" key="10">
    <source>
        <dbReference type="ARBA" id="ARBA00022917"/>
    </source>
</evidence>
<evidence type="ECO:0000256" key="12">
    <source>
        <dbReference type="HAMAP-Rule" id="MF_00041"/>
    </source>
</evidence>
<dbReference type="GO" id="GO:0006423">
    <property type="term" value="P:cysteinyl-tRNA aminoacylation"/>
    <property type="evidence" value="ECO:0007669"/>
    <property type="project" value="UniProtKB-UniRule"/>
</dbReference>
<keyword evidence="5 12" id="KW-0436">Ligase</keyword>
<feature type="binding site" evidence="12">
    <location>
        <position position="31"/>
    </location>
    <ligand>
        <name>Zn(2+)</name>
        <dbReference type="ChEBI" id="CHEBI:29105"/>
    </ligand>
</feature>
<evidence type="ECO:0000256" key="5">
    <source>
        <dbReference type="ARBA" id="ARBA00022598"/>
    </source>
</evidence>
<comment type="subunit">
    <text evidence="3 12">Monomer.</text>
</comment>
<sequence>MNNDLQIYNTLSRKKERFVPMQPGKVNLYVCGVTTYDYCHIGHARMFVAFDVIVRYLRYLGYDVNYVRNITDIDDKILRRAKENDEYFADLTERFIAASHEDEAALSVLRPDHEPRATAHITEIITMIEKLIAQEYAYRASNGDVYYAVRQFDGYGKLSNKNPEELLAGARIEVGELKRDPRDFALWKAAKDEEVGWDSPWGYGRPGWHIECSAMSTCCLGESFDIHGGGSDLMFPHHENEIAQSEAATGKHLANYWMHNGSVRVDNVKMSKSLGNFFTVREVLARYPAEVVRYLLVASQYRSPINYSDQGLEQAAAALERLYLAIRDAGAETARDLTNSRYEKAFRQAMDDDFNTPEAVAILFELARDLNKAKAEDPAHAGELARLLVKLSGVLGLLQGSAEDFLRNSAADVDAAAIDDLIAQRRQARQDKNWALADEIRDKLNAMKVVVEDGADGSRWRIERE</sequence>
<dbReference type="InterPro" id="IPR032678">
    <property type="entry name" value="tRNA-synt_1_cat_dom"/>
</dbReference>
<evidence type="ECO:0000256" key="8">
    <source>
        <dbReference type="ARBA" id="ARBA00022833"/>
    </source>
</evidence>
<dbReference type="InterPro" id="IPR015273">
    <property type="entry name" value="Cys-tRNA-synt_Ia_DALR"/>
</dbReference>
<dbReference type="GO" id="GO:0005524">
    <property type="term" value="F:ATP binding"/>
    <property type="evidence" value="ECO:0007669"/>
    <property type="project" value="UniProtKB-UniRule"/>
</dbReference>
<evidence type="ECO:0000256" key="7">
    <source>
        <dbReference type="ARBA" id="ARBA00022741"/>
    </source>
</evidence>
<dbReference type="InterPro" id="IPR014729">
    <property type="entry name" value="Rossmann-like_a/b/a_fold"/>
</dbReference>
<dbReference type="OrthoDB" id="9815130at2"/>
<dbReference type="CDD" id="cd00672">
    <property type="entry name" value="CysRS_core"/>
    <property type="match status" value="1"/>
</dbReference>
<evidence type="ECO:0000256" key="1">
    <source>
        <dbReference type="ARBA" id="ARBA00004496"/>
    </source>
</evidence>
<reference evidence="15" key="1">
    <citation type="submission" date="2016-07" db="EMBL/GenBank/DDBJ databases">
        <authorList>
            <person name="Florea S."/>
            <person name="Webb J.S."/>
            <person name="Jaromczyk J."/>
            <person name="Schardl C.L."/>
        </authorList>
    </citation>
    <scope>NUCLEOTIDE SEQUENCE [LARGE SCALE GENOMIC DNA]</scope>
    <source>
        <strain evidence="15">KCTC 42131</strain>
    </source>
</reference>
<name>A0A1E8CG88_9GAMM</name>
<dbReference type="HAMAP" id="MF_00041">
    <property type="entry name" value="Cys_tRNA_synth"/>
    <property type="match status" value="1"/>
</dbReference>
<evidence type="ECO:0000256" key="2">
    <source>
        <dbReference type="ARBA" id="ARBA00005594"/>
    </source>
</evidence>
<dbReference type="GO" id="GO:0004817">
    <property type="term" value="F:cysteine-tRNA ligase activity"/>
    <property type="evidence" value="ECO:0007669"/>
    <property type="project" value="UniProtKB-UniRule"/>
</dbReference>
<feature type="binding site" evidence="12">
    <location>
        <position position="212"/>
    </location>
    <ligand>
        <name>Zn(2+)</name>
        <dbReference type="ChEBI" id="CHEBI:29105"/>
    </ligand>
</feature>
<dbReference type="InterPro" id="IPR015803">
    <property type="entry name" value="Cys-tRNA-ligase"/>
</dbReference>
<evidence type="ECO:0000259" key="13">
    <source>
        <dbReference type="SMART" id="SM00840"/>
    </source>
</evidence>
<accession>A0A1E8CG88</accession>
<dbReference type="PANTHER" id="PTHR10890">
    <property type="entry name" value="CYSTEINYL-TRNA SYNTHETASE"/>
    <property type="match status" value="1"/>
</dbReference>
<dbReference type="SUPFAM" id="SSF52374">
    <property type="entry name" value="Nucleotidylyl transferase"/>
    <property type="match status" value="1"/>
</dbReference>
<dbReference type="EMBL" id="MASR01000002">
    <property type="protein sequence ID" value="OFE11491.1"/>
    <property type="molecule type" value="Genomic_DNA"/>
</dbReference>
<evidence type="ECO:0000256" key="6">
    <source>
        <dbReference type="ARBA" id="ARBA00022723"/>
    </source>
</evidence>
<evidence type="ECO:0000313" key="14">
    <source>
        <dbReference type="EMBL" id="OFE11491.1"/>
    </source>
</evidence>
<protein>
    <recommendedName>
        <fullName evidence="12">Cysteine--tRNA ligase</fullName>
        <ecNumber evidence="12">6.1.1.16</ecNumber>
    </recommendedName>
    <alternativeName>
        <fullName evidence="12">Cysteinyl-tRNA synthetase</fullName>
        <shortName evidence="12">CysRS</shortName>
    </alternativeName>
</protein>
<dbReference type="Gene3D" id="1.20.120.1910">
    <property type="entry name" value="Cysteine-tRNA ligase, C-terminal anti-codon recognition domain"/>
    <property type="match status" value="1"/>
</dbReference>
<comment type="subcellular location">
    <subcellularLocation>
        <location evidence="1 12">Cytoplasm</location>
    </subcellularLocation>
</comment>
<dbReference type="PRINTS" id="PR00983">
    <property type="entry name" value="TRNASYNTHCYS"/>
</dbReference>
<keyword evidence="4 12" id="KW-0963">Cytoplasm</keyword>
<dbReference type="Proteomes" id="UP000175669">
    <property type="component" value="Unassembled WGS sequence"/>
</dbReference>
<feature type="binding site" evidence="12">
    <location>
        <position position="272"/>
    </location>
    <ligand>
        <name>ATP</name>
        <dbReference type="ChEBI" id="CHEBI:30616"/>
    </ligand>
</feature>
<dbReference type="InterPro" id="IPR009080">
    <property type="entry name" value="tRNAsynth_Ia_anticodon-bd"/>
</dbReference>